<feature type="domain" description="DNA circulation N-terminal" evidence="1">
    <location>
        <begin position="8"/>
        <end position="94"/>
    </location>
</feature>
<name>A0A3B0MG10_9GAMM</name>
<organism evidence="2">
    <name type="scientific">Arsenophonus endosymbiont of Trialeurodes vaporariorum</name>
    <dbReference type="NCBI Taxonomy" id="235567"/>
    <lineage>
        <taxon>Bacteria</taxon>
        <taxon>Pseudomonadati</taxon>
        <taxon>Pseudomonadota</taxon>
        <taxon>Gammaproteobacteria</taxon>
        <taxon>Enterobacterales</taxon>
        <taxon>Morganellaceae</taxon>
        <taxon>Arsenophonus</taxon>
    </lineage>
</organism>
<protein>
    <recommendedName>
        <fullName evidence="1">DNA circulation N-terminal domain-containing protein</fullName>
    </recommendedName>
</protein>
<reference evidence="2" key="1">
    <citation type="submission" date="2018-04" db="EMBL/GenBank/DDBJ databases">
        <authorList>
            <person name="Go L.Y."/>
            <person name="Mitchell J.A."/>
        </authorList>
    </citation>
    <scope>NUCLEOTIDE SEQUENCE</scope>
    <source>
        <strain evidence="2">ARTV</strain>
    </source>
</reference>
<sequence length="440" mass="48442">MTSWKDNLRSASFRGVPFQVEDDEGKFGRRVQVHEYPNRDKPYTEDLGRATRRFNIGAYLVGDDFFEARDRLIVAIDTPWPGALVHPYYGEIAVCVDGEVRVSHSGREGRMCRVSFSVVEAGELSFPTAGIATSHTLISSSSALNDRIEAVFADLGLKGLADFSQNGVLNQAKSMINQVTNAFDTIDIGIASASRLLHGDISVLLKSGSSGKGVVEAIQRMWRSGRRTFQDAATLAQQIKTLSGVTLGHDLAPRGVWKSDRPSIQAERRHSNRMAALLRTTAIHEATWRLTQLSPPRTAMLPVNQRAKRQIHVNISHSALHAVSHTAGSHIEGLAAVTWDALVTVRETLNQAIEHEQALTLDDTLFLALQQVKTDANRDIATRLAQVEKTVIRTPEAVLPTLVLAAKWYDNAARETDITSRNAVNHPGFMPVKPLRVPAR</sequence>
<dbReference type="Pfam" id="PF07157">
    <property type="entry name" value="DNA_circ_N"/>
    <property type="match status" value="1"/>
</dbReference>
<dbReference type="AlphaFoldDB" id="A0A3B0MG10"/>
<accession>A0A3B0MG10</accession>
<dbReference type="EMBL" id="UFQR01000018">
    <property type="protein sequence ID" value="SSW96517.1"/>
    <property type="molecule type" value="Genomic_DNA"/>
</dbReference>
<evidence type="ECO:0000259" key="1">
    <source>
        <dbReference type="Pfam" id="PF07157"/>
    </source>
</evidence>
<evidence type="ECO:0000313" key="2">
    <source>
        <dbReference type="EMBL" id="SSW96517.1"/>
    </source>
</evidence>
<proteinExistence type="predicted"/>
<dbReference type="InterPro" id="IPR009826">
    <property type="entry name" value="DNA_circ_N"/>
</dbReference>
<gene>
    <name evidence="2" type="ORF">ARTV_2965</name>
</gene>